<evidence type="ECO:0000313" key="2">
    <source>
        <dbReference type="EMBL" id="KKN87415.1"/>
    </source>
</evidence>
<gene>
    <name evidence="2" type="ORF">LCGC14_0258700</name>
</gene>
<protein>
    <submittedName>
        <fullName evidence="2">Uncharacterized protein</fullName>
    </submittedName>
</protein>
<accession>A0A0F9U2F1</accession>
<name>A0A0F9U2F1_9ZZZZ</name>
<feature type="region of interest" description="Disordered" evidence="1">
    <location>
        <begin position="1"/>
        <end position="23"/>
    </location>
</feature>
<dbReference type="AlphaFoldDB" id="A0A0F9U2F1"/>
<comment type="caution">
    <text evidence="2">The sequence shown here is derived from an EMBL/GenBank/DDBJ whole genome shotgun (WGS) entry which is preliminary data.</text>
</comment>
<sequence>MIGIIREPPAGVDHSAHATSSSPPVDLLSPHYYVQVRQINGTWTNITDRVLDVNHRDKGGGGTTSRVEIPINNFDDWALREEPILRKGARYLVSYGYPGRMREPGEFIAKEHKGDSKTITVTAYERKRAKRSRSPKSRTWYDKTRSEVAREVLSGHGLDPRMLHITETVERLVSITQAKEHAWEFAEYLARLEGFELWADEGGIYWKEPERSKPPAHMFRYVRGVVGVGIIKDYSIDSFGAGVPGKVVLYGRDPHTKRAYRVEGSDASTKGLVELVDSDDIKTVAEGDRYDDGDTGYEIERNIGSRTEREAQLTADSLYKDYKYNALKLNLTIFLEPSLRTFTNVLVWGLNPSLDGIYSLRNLSNRVGAKESILELRRAGRKKTSGTGADAALENALRAFLGVTSNIIPLKKLMTFIKTQK</sequence>
<reference evidence="2" key="1">
    <citation type="journal article" date="2015" name="Nature">
        <title>Complex archaea that bridge the gap between prokaryotes and eukaryotes.</title>
        <authorList>
            <person name="Spang A."/>
            <person name="Saw J.H."/>
            <person name="Jorgensen S.L."/>
            <person name="Zaremba-Niedzwiedzka K."/>
            <person name="Martijn J."/>
            <person name="Lind A.E."/>
            <person name="van Eijk R."/>
            <person name="Schleper C."/>
            <person name="Guy L."/>
            <person name="Ettema T.J."/>
        </authorList>
    </citation>
    <scope>NUCLEOTIDE SEQUENCE</scope>
</reference>
<proteinExistence type="predicted"/>
<organism evidence="2">
    <name type="scientific">marine sediment metagenome</name>
    <dbReference type="NCBI Taxonomy" id="412755"/>
    <lineage>
        <taxon>unclassified sequences</taxon>
        <taxon>metagenomes</taxon>
        <taxon>ecological metagenomes</taxon>
    </lineage>
</organism>
<dbReference type="EMBL" id="LAZR01000138">
    <property type="protein sequence ID" value="KKN87415.1"/>
    <property type="molecule type" value="Genomic_DNA"/>
</dbReference>
<evidence type="ECO:0000256" key="1">
    <source>
        <dbReference type="SAM" id="MobiDB-lite"/>
    </source>
</evidence>
<dbReference type="SUPFAM" id="SSF69279">
    <property type="entry name" value="Phage tail proteins"/>
    <property type="match status" value="1"/>
</dbReference>